<feature type="region of interest" description="Disordered" evidence="7">
    <location>
        <begin position="865"/>
        <end position="925"/>
    </location>
</feature>
<dbReference type="CDD" id="cd14954">
    <property type="entry name" value="NHL_TRIM71_like"/>
    <property type="match status" value="1"/>
</dbReference>
<feature type="region of interest" description="Disordered" evidence="7">
    <location>
        <begin position="296"/>
        <end position="433"/>
    </location>
</feature>
<evidence type="ECO:0000256" key="6">
    <source>
        <dbReference type="PROSITE-ProRule" id="PRU00504"/>
    </source>
</evidence>
<dbReference type="InterPro" id="IPR013083">
    <property type="entry name" value="Znf_RING/FYVE/PHD"/>
</dbReference>
<dbReference type="Pfam" id="PF00097">
    <property type="entry name" value="zf-C3HC4"/>
    <property type="match status" value="1"/>
</dbReference>
<feature type="compositionally biased region" description="Low complexity" evidence="7">
    <location>
        <begin position="754"/>
        <end position="778"/>
    </location>
</feature>
<feature type="compositionally biased region" description="Basic and acidic residues" evidence="7">
    <location>
        <begin position="320"/>
        <end position="339"/>
    </location>
</feature>
<evidence type="ECO:0000256" key="4">
    <source>
        <dbReference type="ARBA" id="ARBA00022833"/>
    </source>
</evidence>
<keyword evidence="3 5" id="KW-0863">Zinc-finger</keyword>
<dbReference type="OrthoDB" id="342730at2759"/>
<evidence type="ECO:0000256" key="5">
    <source>
        <dbReference type="PROSITE-ProRule" id="PRU00175"/>
    </source>
</evidence>
<dbReference type="InterPro" id="IPR011042">
    <property type="entry name" value="6-blade_b-propeller_TolB-like"/>
</dbReference>
<protein>
    <submittedName>
        <fullName evidence="9">Uncharacterized protein, isoform D</fullName>
    </submittedName>
</protein>
<dbReference type="InterPro" id="IPR050952">
    <property type="entry name" value="TRIM-NHL_E3_ligases"/>
</dbReference>
<dbReference type="GeneID" id="6493995"/>
<feature type="repeat" description="NHL" evidence="6">
    <location>
        <begin position="1126"/>
        <end position="1169"/>
    </location>
</feature>
<dbReference type="Proteomes" id="UP000007801">
    <property type="component" value="Unassembled WGS sequence"/>
</dbReference>
<dbReference type="Pfam" id="PF01436">
    <property type="entry name" value="NHL"/>
    <property type="match status" value="6"/>
</dbReference>
<feature type="compositionally biased region" description="Polar residues" evidence="7">
    <location>
        <begin position="547"/>
        <end position="562"/>
    </location>
</feature>
<dbReference type="EMBL" id="CH902619">
    <property type="protein sequence ID" value="KPU77205.1"/>
    <property type="molecule type" value="Genomic_DNA"/>
</dbReference>
<dbReference type="CTD" id="37190"/>
<feature type="compositionally biased region" description="Basic residues" evidence="7">
    <location>
        <begin position="389"/>
        <end position="399"/>
    </location>
</feature>
<gene>
    <name evidence="9" type="primary">Dana\GF11130</name>
    <name evidence="9" type="synonym">dana_GLEANR_11200</name>
    <name evidence="9" type="ORF">GF11130</name>
</gene>
<dbReference type="GO" id="GO:0060255">
    <property type="term" value="P:regulation of macromolecule metabolic process"/>
    <property type="evidence" value="ECO:0007669"/>
    <property type="project" value="UniProtKB-ARBA"/>
</dbReference>
<dbReference type="SUPFAM" id="SSF57850">
    <property type="entry name" value="RING/U-box"/>
    <property type="match status" value="1"/>
</dbReference>
<feature type="repeat" description="NHL" evidence="6">
    <location>
        <begin position="1032"/>
        <end position="1075"/>
    </location>
</feature>
<feature type="repeat" description="NHL" evidence="6">
    <location>
        <begin position="1082"/>
        <end position="1122"/>
    </location>
</feature>
<organism evidence="9 10">
    <name type="scientific">Drosophila ananassae</name>
    <name type="common">Fruit fly</name>
    <dbReference type="NCBI Taxonomy" id="7217"/>
    <lineage>
        <taxon>Eukaryota</taxon>
        <taxon>Metazoa</taxon>
        <taxon>Ecdysozoa</taxon>
        <taxon>Arthropoda</taxon>
        <taxon>Hexapoda</taxon>
        <taxon>Insecta</taxon>
        <taxon>Pterygota</taxon>
        <taxon>Neoptera</taxon>
        <taxon>Endopterygota</taxon>
        <taxon>Diptera</taxon>
        <taxon>Brachycera</taxon>
        <taxon>Muscomorpha</taxon>
        <taxon>Ephydroidea</taxon>
        <taxon>Drosophilidae</taxon>
        <taxon>Drosophila</taxon>
        <taxon>Sophophora</taxon>
    </lineage>
</organism>
<dbReference type="CDD" id="cd16524">
    <property type="entry name" value="RING-HC_NHL-1-like"/>
    <property type="match status" value="1"/>
</dbReference>
<dbReference type="SMART" id="SM00184">
    <property type="entry name" value="RING"/>
    <property type="match status" value="1"/>
</dbReference>
<dbReference type="Gene3D" id="2.120.10.30">
    <property type="entry name" value="TolB, C-terminal domain"/>
    <property type="match status" value="3"/>
</dbReference>
<keyword evidence="2" id="KW-0677">Repeat</keyword>
<feature type="compositionally biased region" description="Low complexity" evidence="7">
    <location>
        <begin position="872"/>
        <end position="902"/>
    </location>
</feature>
<dbReference type="PANTHER" id="PTHR24104">
    <property type="entry name" value="E3 UBIQUITIN-PROTEIN LIGASE NHLRC1-RELATED"/>
    <property type="match status" value="1"/>
</dbReference>
<dbReference type="Gene3D" id="3.30.40.10">
    <property type="entry name" value="Zinc/RING finger domain, C3HC4 (zinc finger)"/>
    <property type="match status" value="1"/>
</dbReference>
<feature type="compositionally biased region" description="Low complexity" evidence="7">
    <location>
        <begin position="589"/>
        <end position="639"/>
    </location>
</feature>
<dbReference type="GO" id="GO:0000209">
    <property type="term" value="P:protein polyubiquitination"/>
    <property type="evidence" value="ECO:0007669"/>
    <property type="project" value="TreeGrafter"/>
</dbReference>
<keyword evidence="4" id="KW-0862">Zinc</keyword>
<dbReference type="PROSITE" id="PS51125">
    <property type="entry name" value="NHL"/>
    <property type="match status" value="6"/>
</dbReference>
<keyword evidence="1" id="KW-0479">Metal-binding</keyword>
<feature type="compositionally biased region" description="Low complexity" evidence="7">
    <location>
        <begin position="704"/>
        <end position="735"/>
    </location>
</feature>
<evidence type="ECO:0000259" key="8">
    <source>
        <dbReference type="PROSITE" id="PS50089"/>
    </source>
</evidence>
<dbReference type="InterPro" id="IPR018957">
    <property type="entry name" value="Znf_C3HC4_RING-type"/>
</dbReference>
<evidence type="ECO:0000256" key="3">
    <source>
        <dbReference type="ARBA" id="ARBA00022771"/>
    </source>
</evidence>
<keyword evidence="10" id="KW-1185">Reference proteome</keyword>
<feature type="compositionally biased region" description="Basic and acidic residues" evidence="7">
    <location>
        <begin position="417"/>
        <end position="433"/>
    </location>
</feature>
<feature type="compositionally biased region" description="Low complexity" evidence="7">
    <location>
        <begin position="797"/>
        <end position="808"/>
    </location>
</feature>
<dbReference type="GO" id="GO:0005634">
    <property type="term" value="C:nucleus"/>
    <property type="evidence" value="ECO:0007669"/>
    <property type="project" value="UniProtKB-ARBA"/>
</dbReference>
<feature type="region of interest" description="Disordered" evidence="7">
    <location>
        <begin position="485"/>
        <end position="852"/>
    </location>
</feature>
<feature type="compositionally biased region" description="Gly residues" evidence="7">
    <location>
        <begin position="903"/>
        <end position="916"/>
    </location>
</feature>
<name>A0A0P9AHA4_DROAN</name>
<feature type="compositionally biased region" description="Polar residues" evidence="7">
    <location>
        <begin position="663"/>
        <end position="673"/>
    </location>
</feature>
<dbReference type="FunFam" id="2.120.10.30:FF:000013">
    <property type="entry name" value="E3 ubiquitin-protein ligase TRIM71"/>
    <property type="match status" value="2"/>
</dbReference>
<accession>A0A0P9AHA4</accession>
<dbReference type="GO" id="GO:0008270">
    <property type="term" value="F:zinc ion binding"/>
    <property type="evidence" value="ECO:0007669"/>
    <property type="project" value="UniProtKB-KW"/>
</dbReference>
<evidence type="ECO:0000313" key="9">
    <source>
        <dbReference type="EMBL" id="KPU77205.1"/>
    </source>
</evidence>
<dbReference type="PROSITE" id="PS50089">
    <property type="entry name" value="ZF_RING_2"/>
    <property type="match status" value="1"/>
</dbReference>
<feature type="compositionally biased region" description="Gly residues" evidence="7">
    <location>
        <begin position="829"/>
        <end position="841"/>
    </location>
</feature>
<dbReference type="SUPFAM" id="SSF101898">
    <property type="entry name" value="NHL repeat"/>
    <property type="match status" value="1"/>
</dbReference>
<feature type="compositionally biased region" description="Acidic residues" evidence="7">
    <location>
        <begin position="685"/>
        <end position="698"/>
    </location>
</feature>
<feature type="repeat" description="NHL" evidence="6">
    <location>
        <begin position="985"/>
        <end position="1028"/>
    </location>
</feature>
<feature type="compositionally biased region" description="Low complexity" evidence="7">
    <location>
        <begin position="485"/>
        <end position="497"/>
    </location>
</feature>
<feature type="repeat" description="NHL" evidence="6">
    <location>
        <begin position="1220"/>
        <end position="1260"/>
    </location>
</feature>
<feature type="compositionally biased region" description="Basic and acidic residues" evidence="7">
    <location>
        <begin position="736"/>
        <end position="750"/>
    </location>
</feature>
<dbReference type="FunFam" id="3.30.40.10:FF:000185">
    <property type="entry name" value="RING finger protein nhl-1"/>
    <property type="match status" value="1"/>
</dbReference>
<dbReference type="AlphaFoldDB" id="A0A0P9AHA4"/>
<feature type="domain" description="RING-type" evidence="8">
    <location>
        <begin position="10"/>
        <end position="52"/>
    </location>
</feature>
<dbReference type="InterPro" id="IPR001258">
    <property type="entry name" value="NHL_repeat"/>
</dbReference>
<evidence type="ECO:0000313" key="10">
    <source>
        <dbReference type="Proteomes" id="UP000007801"/>
    </source>
</evidence>
<evidence type="ECO:0000256" key="2">
    <source>
        <dbReference type="ARBA" id="ARBA00022737"/>
    </source>
</evidence>
<evidence type="ECO:0000256" key="1">
    <source>
        <dbReference type="ARBA" id="ARBA00022723"/>
    </source>
</evidence>
<feature type="repeat" description="NHL" evidence="6">
    <location>
        <begin position="1173"/>
        <end position="1216"/>
    </location>
</feature>
<dbReference type="InterPro" id="IPR001841">
    <property type="entry name" value="Znf_RING"/>
</dbReference>
<dbReference type="FunFam" id="2.120.10.30:FF:000037">
    <property type="entry name" value="Uncharacterized protein, isoform E"/>
    <property type="match status" value="1"/>
</dbReference>
<dbReference type="GO" id="GO:0043161">
    <property type="term" value="P:proteasome-mediated ubiquitin-dependent protein catabolic process"/>
    <property type="evidence" value="ECO:0007669"/>
    <property type="project" value="TreeGrafter"/>
</dbReference>
<dbReference type="PANTHER" id="PTHR24104:SF47">
    <property type="entry name" value="E3 UBIQUITIN-PROTEIN LIGASE NHLRC1"/>
    <property type="match status" value="1"/>
</dbReference>
<sequence>MEQFEQLLTCCVCLDRYRIPKLLPCQHSFCMEPCMEGLVDYVRRQVKCPECRAEHRIPYNGVQAFPTNVTLQRFLELHIEITGELPDPTSGQIMERCGVCSEKAYLSHCAHCEKKICEDCKSAHMDILRREITRFNSQIRRSLHRLQDSLAIIEKNTLSLQTNAISVTEEIDEIYRRITKAIKDRSDQLKGEIDRYLAVELRNLTTLKENLDLEITNISSNCDIVDKYMNETVEWDDCELMDTKEIFLKTVEFLRHFEYENNDYSRRVRFLVSIDPNQLVMNLATFGDLNIAPHSTPSGGSVSSSHLAPPSALQPGLMRSKSDHRLATQFRQQEERGGYNDEPVLGGRKFGERPQRSATHANNDRYGRGGDYDYENDYENDGSSGRAGKSSRFRSRFVRSHQNDDSDSEQQQQQRQQELKERKDRVLDSEDVSRGQLSGIIRLSDCARVVQRLADIGKEKPEKKSDGAAAAQAAIQAAIQAQKAAMQRQQQKNQQAAADEEELARQKRKSAAGSGSGTGSGASGSAETAGDQRVAALKNRGGEDSDGSSNQAASPVRNSAATATRAEWTNDVSKPPVSAQVAAVKKTQRSGSSDSSASTESSASSAAATAATAAASANATPSGSSTATSQQQQKAGSSARFSTAKETTAVPEKKPFVSRFLPQHNNAGSSNGSADKKKAESSSSSEEETSSESESESETESKPKTSAASSTTNTKSTPSSATSSTTAASGSSGTSYRDRLEARRASRDDSSTMAGRSSYATPSSSGYGSGSSTTRTRAVPAPHHASESEDRYGSGTGSRYSGYGSSDLSRSRSSHALKSRDNSPITDRGGAGSSRSGGLGAGSSATDSKDGEALSSWARYLKNKYGNKSSKDSAGSSGSARDSHAGTSSTGASSSTSSHAHGYGSGTSGSGSGSGSGRSTASDVSRRLSLGLPLRQANELASSDDDGSKNGLGSPTSPTVAAAAGITGAAGTIPKQVYLRKRQQLFQLGGRGSEPGSFTWPRGLAVGPDNSIVVADSSNHRVQVFDSNGIFVKEFGEYGNGEGEFDCLAGVAVNRIGQYIIADRYNHRIQVLDPQGRFLRAFGSQGTADGKFNYPWGVTTDALGFIYVCDKENHRVQVFQSDGSFVGKFGTCGRGEGQLEHPHYIAVSNTNRVIVSDSNNHRIQIFDVNGKVLSTVGGEGSDDGQFKFPRGVAVDDLGYIFVADSGNNRIQIFNPDGSFLKTFGSWGSGDSEFKGLEGVAIMSNGNILVCDRENHRVQVF</sequence>
<evidence type="ECO:0000256" key="7">
    <source>
        <dbReference type="SAM" id="MobiDB-lite"/>
    </source>
</evidence>
<reference evidence="9 10" key="1">
    <citation type="journal article" date="2007" name="Nature">
        <title>Evolution of genes and genomes on the Drosophila phylogeny.</title>
        <authorList>
            <consortium name="Drosophila 12 Genomes Consortium"/>
            <person name="Clark A.G."/>
            <person name="Eisen M.B."/>
            <person name="Smith D.R."/>
            <person name="Bergman C.M."/>
            <person name="Oliver B."/>
            <person name="Markow T.A."/>
            <person name="Kaufman T.C."/>
            <person name="Kellis M."/>
            <person name="Gelbart W."/>
            <person name="Iyer V.N."/>
            <person name="Pollard D.A."/>
            <person name="Sackton T.B."/>
            <person name="Larracuente A.M."/>
            <person name="Singh N.D."/>
            <person name="Abad J.P."/>
            <person name="Abt D.N."/>
            <person name="Adryan B."/>
            <person name="Aguade M."/>
            <person name="Akashi H."/>
            <person name="Anderson W.W."/>
            <person name="Aquadro C.F."/>
            <person name="Ardell D.H."/>
            <person name="Arguello R."/>
            <person name="Artieri C.G."/>
            <person name="Barbash D.A."/>
            <person name="Barker D."/>
            <person name="Barsanti P."/>
            <person name="Batterham P."/>
            <person name="Batzoglou S."/>
            <person name="Begun D."/>
            <person name="Bhutkar A."/>
            <person name="Blanco E."/>
            <person name="Bosak S.A."/>
            <person name="Bradley R.K."/>
            <person name="Brand A.D."/>
            <person name="Brent M.R."/>
            <person name="Brooks A.N."/>
            <person name="Brown R.H."/>
            <person name="Butlin R.K."/>
            <person name="Caggese C."/>
            <person name="Calvi B.R."/>
            <person name="Bernardo de Carvalho A."/>
            <person name="Caspi A."/>
            <person name="Castrezana S."/>
            <person name="Celniker S.E."/>
            <person name="Chang J.L."/>
            <person name="Chapple C."/>
            <person name="Chatterji S."/>
            <person name="Chinwalla A."/>
            <person name="Civetta A."/>
            <person name="Clifton S.W."/>
            <person name="Comeron J.M."/>
            <person name="Costello J.C."/>
            <person name="Coyne J.A."/>
            <person name="Daub J."/>
            <person name="David R.G."/>
            <person name="Delcher A.L."/>
            <person name="Delehaunty K."/>
            <person name="Do C.B."/>
            <person name="Ebling H."/>
            <person name="Edwards K."/>
            <person name="Eickbush T."/>
            <person name="Evans J.D."/>
            <person name="Filipski A."/>
            <person name="Findeiss S."/>
            <person name="Freyhult E."/>
            <person name="Fulton L."/>
            <person name="Fulton R."/>
            <person name="Garcia A.C."/>
            <person name="Gardiner A."/>
            <person name="Garfield D.A."/>
            <person name="Garvin B.E."/>
            <person name="Gibson G."/>
            <person name="Gilbert D."/>
            <person name="Gnerre S."/>
            <person name="Godfrey J."/>
            <person name="Good R."/>
            <person name="Gotea V."/>
            <person name="Gravely B."/>
            <person name="Greenberg A.J."/>
            <person name="Griffiths-Jones S."/>
            <person name="Gross S."/>
            <person name="Guigo R."/>
            <person name="Gustafson E.A."/>
            <person name="Haerty W."/>
            <person name="Hahn M.W."/>
            <person name="Halligan D.L."/>
            <person name="Halpern A.L."/>
            <person name="Halter G.M."/>
            <person name="Han M.V."/>
            <person name="Heger A."/>
            <person name="Hillier L."/>
            <person name="Hinrichs A.S."/>
            <person name="Holmes I."/>
            <person name="Hoskins R.A."/>
            <person name="Hubisz M.J."/>
            <person name="Hultmark D."/>
            <person name="Huntley M.A."/>
            <person name="Jaffe D.B."/>
            <person name="Jagadeeshan S."/>
            <person name="Jeck W.R."/>
            <person name="Johnson J."/>
            <person name="Jones C.D."/>
            <person name="Jordan W.C."/>
            <person name="Karpen G.H."/>
            <person name="Kataoka E."/>
            <person name="Keightley P.D."/>
            <person name="Kheradpour P."/>
            <person name="Kirkness E.F."/>
            <person name="Koerich L.B."/>
            <person name="Kristiansen K."/>
            <person name="Kudrna D."/>
            <person name="Kulathinal R.J."/>
            <person name="Kumar S."/>
            <person name="Kwok R."/>
            <person name="Lander E."/>
            <person name="Langley C.H."/>
            <person name="Lapoint R."/>
            <person name="Lazzaro B.P."/>
            <person name="Lee S.J."/>
            <person name="Levesque L."/>
            <person name="Li R."/>
            <person name="Lin C.F."/>
            <person name="Lin M.F."/>
            <person name="Lindblad-Toh K."/>
            <person name="Llopart A."/>
            <person name="Long M."/>
            <person name="Low L."/>
            <person name="Lozovsky E."/>
            <person name="Lu J."/>
            <person name="Luo M."/>
            <person name="Machado C.A."/>
            <person name="Makalowski W."/>
            <person name="Marzo M."/>
            <person name="Matsuda M."/>
            <person name="Matzkin L."/>
            <person name="McAllister B."/>
            <person name="McBride C.S."/>
            <person name="McKernan B."/>
            <person name="McKernan K."/>
            <person name="Mendez-Lago M."/>
            <person name="Minx P."/>
            <person name="Mollenhauer M.U."/>
            <person name="Montooth K."/>
            <person name="Mount S.M."/>
            <person name="Mu X."/>
            <person name="Myers E."/>
            <person name="Negre B."/>
            <person name="Newfeld S."/>
            <person name="Nielsen R."/>
            <person name="Noor M.A."/>
            <person name="O'Grady P."/>
            <person name="Pachter L."/>
            <person name="Papaceit M."/>
            <person name="Parisi M.J."/>
            <person name="Parisi M."/>
            <person name="Parts L."/>
            <person name="Pedersen J.S."/>
            <person name="Pesole G."/>
            <person name="Phillippy A.M."/>
            <person name="Ponting C.P."/>
            <person name="Pop M."/>
            <person name="Porcelli D."/>
            <person name="Powell J.R."/>
            <person name="Prohaska S."/>
            <person name="Pruitt K."/>
            <person name="Puig M."/>
            <person name="Quesneville H."/>
            <person name="Ram K.R."/>
            <person name="Rand D."/>
            <person name="Rasmussen M.D."/>
            <person name="Reed L.K."/>
            <person name="Reenan R."/>
            <person name="Reily A."/>
            <person name="Remington K.A."/>
            <person name="Rieger T.T."/>
            <person name="Ritchie M.G."/>
            <person name="Robin C."/>
            <person name="Rogers Y.H."/>
            <person name="Rohde C."/>
            <person name="Rozas J."/>
            <person name="Rubenfield M.J."/>
            <person name="Ruiz A."/>
            <person name="Russo S."/>
            <person name="Salzberg S.L."/>
            <person name="Sanchez-Gracia A."/>
            <person name="Saranga D.J."/>
            <person name="Sato H."/>
            <person name="Schaeffer S.W."/>
            <person name="Schatz M.C."/>
            <person name="Schlenke T."/>
            <person name="Schwartz R."/>
            <person name="Segarra C."/>
            <person name="Singh R.S."/>
            <person name="Sirot L."/>
            <person name="Sirota M."/>
            <person name="Sisneros N.B."/>
            <person name="Smith C.D."/>
            <person name="Smith T.F."/>
            <person name="Spieth J."/>
            <person name="Stage D.E."/>
            <person name="Stark A."/>
            <person name="Stephan W."/>
            <person name="Strausberg R.L."/>
            <person name="Strempel S."/>
            <person name="Sturgill D."/>
            <person name="Sutton G."/>
            <person name="Sutton G.G."/>
            <person name="Tao W."/>
            <person name="Teichmann S."/>
            <person name="Tobari Y.N."/>
            <person name="Tomimura Y."/>
            <person name="Tsolas J.M."/>
            <person name="Valente V.L."/>
            <person name="Venter E."/>
            <person name="Venter J.C."/>
            <person name="Vicario S."/>
            <person name="Vieira F.G."/>
            <person name="Vilella A.J."/>
            <person name="Villasante A."/>
            <person name="Walenz B."/>
            <person name="Wang J."/>
            <person name="Wasserman M."/>
            <person name="Watts T."/>
            <person name="Wilson D."/>
            <person name="Wilson R.K."/>
            <person name="Wing R.A."/>
            <person name="Wolfner M.F."/>
            <person name="Wong A."/>
            <person name="Wong G.K."/>
            <person name="Wu C.I."/>
            <person name="Wu G."/>
            <person name="Yamamoto D."/>
            <person name="Yang H.P."/>
            <person name="Yang S.P."/>
            <person name="Yorke J.A."/>
            <person name="Yoshida K."/>
            <person name="Zdobnov E."/>
            <person name="Zhang P."/>
            <person name="Zhang Y."/>
            <person name="Zimin A.V."/>
            <person name="Baldwin J."/>
            <person name="Abdouelleil A."/>
            <person name="Abdulkadir J."/>
            <person name="Abebe A."/>
            <person name="Abera B."/>
            <person name="Abreu J."/>
            <person name="Acer S.C."/>
            <person name="Aftuck L."/>
            <person name="Alexander A."/>
            <person name="An P."/>
            <person name="Anderson E."/>
            <person name="Anderson S."/>
            <person name="Arachi H."/>
            <person name="Azer M."/>
            <person name="Bachantsang P."/>
            <person name="Barry A."/>
            <person name="Bayul T."/>
            <person name="Berlin A."/>
            <person name="Bessette D."/>
            <person name="Bloom T."/>
            <person name="Blye J."/>
            <person name="Boguslavskiy L."/>
            <person name="Bonnet C."/>
            <person name="Boukhgalter B."/>
            <person name="Bourzgui I."/>
            <person name="Brown A."/>
            <person name="Cahill P."/>
            <person name="Channer S."/>
            <person name="Cheshatsang Y."/>
            <person name="Chuda L."/>
            <person name="Citroen M."/>
            <person name="Collymore A."/>
            <person name="Cooke P."/>
            <person name="Costello M."/>
            <person name="D'Aco K."/>
            <person name="Daza R."/>
            <person name="De Haan G."/>
            <person name="DeGray S."/>
            <person name="DeMaso C."/>
            <person name="Dhargay N."/>
            <person name="Dooley K."/>
            <person name="Dooley E."/>
            <person name="Doricent M."/>
            <person name="Dorje P."/>
            <person name="Dorjee K."/>
            <person name="Dupes A."/>
            <person name="Elong R."/>
            <person name="Falk J."/>
            <person name="Farina A."/>
            <person name="Faro S."/>
            <person name="Ferguson D."/>
            <person name="Fisher S."/>
            <person name="Foley C.D."/>
            <person name="Franke A."/>
            <person name="Friedrich D."/>
            <person name="Gadbois L."/>
            <person name="Gearin G."/>
            <person name="Gearin C.R."/>
            <person name="Giannoukos G."/>
            <person name="Goode T."/>
            <person name="Graham J."/>
            <person name="Grandbois E."/>
            <person name="Grewal S."/>
            <person name="Gyaltsen K."/>
            <person name="Hafez N."/>
            <person name="Hagos B."/>
            <person name="Hall J."/>
            <person name="Henson C."/>
            <person name="Hollinger A."/>
            <person name="Honan T."/>
            <person name="Huard M.D."/>
            <person name="Hughes L."/>
            <person name="Hurhula B."/>
            <person name="Husby M.E."/>
            <person name="Kamat A."/>
            <person name="Kanga B."/>
            <person name="Kashin S."/>
            <person name="Khazanovich D."/>
            <person name="Kisner P."/>
            <person name="Lance K."/>
            <person name="Lara M."/>
            <person name="Lee W."/>
            <person name="Lennon N."/>
            <person name="Letendre F."/>
            <person name="LeVine R."/>
            <person name="Lipovsky A."/>
            <person name="Liu X."/>
            <person name="Liu J."/>
            <person name="Liu S."/>
            <person name="Lokyitsang T."/>
            <person name="Lokyitsang Y."/>
            <person name="Lubonja R."/>
            <person name="Lui A."/>
            <person name="MacDonald P."/>
            <person name="Magnisalis V."/>
            <person name="Maru K."/>
            <person name="Matthews C."/>
            <person name="McCusker W."/>
            <person name="McDonough S."/>
            <person name="Mehta T."/>
            <person name="Meldrim J."/>
            <person name="Meneus L."/>
            <person name="Mihai O."/>
            <person name="Mihalev A."/>
            <person name="Mihova T."/>
            <person name="Mittelman R."/>
            <person name="Mlenga V."/>
            <person name="Montmayeur A."/>
            <person name="Mulrain L."/>
            <person name="Navidi A."/>
            <person name="Naylor J."/>
            <person name="Negash T."/>
            <person name="Nguyen T."/>
            <person name="Nguyen N."/>
            <person name="Nicol R."/>
            <person name="Norbu C."/>
            <person name="Norbu N."/>
            <person name="Novod N."/>
            <person name="O'Neill B."/>
            <person name="Osman S."/>
            <person name="Markiewicz E."/>
            <person name="Oyono O.L."/>
            <person name="Patti C."/>
            <person name="Phunkhang P."/>
            <person name="Pierre F."/>
            <person name="Priest M."/>
            <person name="Raghuraman S."/>
            <person name="Rege F."/>
            <person name="Reyes R."/>
            <person name="Rise C."/>
            <person name="Rogov P."/>
            <person name="Ross K."/>
            <person name="Ryan E."/>
            <person name="Settipalli S."/>
            <person name="Shea T."/>
            <person name="Sherpa N."/>
            <person name="Shi L."/>
            <person name="Shih D."/>
            <person name="Sparrow T."/>
            <person name="Spaulding J."/>
            <person name="Stalker J."/>
            <person name="Stange-Thomann N."/>
            <person name="Stavropoulos S."/>
            <person name="Stone C."/>
            <person name="Strader C."/>
            <person name="Tesfaye S."/>
            <person name="Thomson T."/>
            <person name="Thoulutsang Y."/>
            <person name="Thoulutsang D."/>
            <person name="Topham K."/>
            <person name="Topping I."/>
            <person name="Tsamla T."/>
            <person name="Vassiliev H."/>
            <person name="Vo A."/>
            <person name="Wangchuk T."/>
            <person name="Wangdi T."/>
            <person name="Weiand M."/>
            <person name="Wilkinson J."/>
            <person name="Wilson A."/>
            <person name="Yadav S."/>
            <person name="Young G."/>
            <person name="Yu Q."/>
            <person name="Zembek L."/>
            <person name="Zhong D."/>
            <person name="Zimmer A."/>
            <person name="Zwirko Z."/>
            <person name="Jaffe D.B."/>
            <person name="Alvarez P."/>
            <person name="Brockman W."/>
            <person name="Butler J."/>
            <person name="Chin C."/>
            <person name="Gnerre S."/>
            <person name="Grabherr M."/>
            <person name="Kleber M."/>
            <person name="Mauceli E."/>
            <person name="MacCallum I."/>
        </authorList>
    </citation>
    <scope>NUCLEOTIDE SEQUENCE [LARGE SCALE GENOMIC DNA]</scope>
    <source>
        <strain evidence="10">Tucson 14024-0371.13</strain>
    </source>
</reference>
<dbReference type="GO" id="GO:0061630">
    <property type="term" value="F:ubiquitin protein ligase activity"/>
    <property type="evidence" value="ECO:0007669"/>
    <property type="project" value="TreeGrafter"/>
</dbReference>
<feature type="compositionally biased region" description="Basic and acidic residues" evidence="7">
    <location>
        <begin position="362"/>
        <end position="371"/>
    </location>
</feature>
<feature type="compositionally biased region" description="Low complexity" evidence="7">
    <location>
        <begin position="296"/>
        <end position="306"/>
    </location>
</feature>
<dbReference type="SMR" id="A0A0P9AHA4"/>
<proteinExistence type="predicted"/>